<evidence type="ECO:0000313" key="13">
    <source>
        <dbReference type="Proteomes" id="UP000072605"/>
    </source>
</evidence>
<organism evidence="9 12">
    <name type="scientific">Exiguobacterium indicum</name>
    <dbReference type="NCBI Taxonomy" id="296995"/>
    <lineage>
        <taxon>Bacteria</taxon>
        <taxon>Bacillati</taxon>
        <taxon>Bacillota</taxon>
        <taxon>Bacilli</taxon>
        <taxon>Bacillales</taxon>
        <taxon>Bacillales Family XII. Incertae Sedis</taxon>
        <taxon>Exiguobacterium</taxon>
    </lineage>
</organism>
<evidence type="ECO:0000256" key="7">
    <source>
        <dbReference type="RuleBase" id="RU003942"/>
    </source>
</evidence>
<feature type="transmembrane region" description="Helical" evidence="8">
    <location>
        <begin position="87"/>
        <end position="104"/>
    </location>
</feature>
<dbReference type="Pfam" id="PF00893">
    <property type="entry name" value="Multi_Drug_Res"/>
    <property type="match status" value="1"/>
</dbReference>
<evidence type="ECO:0000313" key="10">
    <source>
        <dbReference type="EMBL" id="KTR25465.1"/>
    </source>
</evidence>
<feature type="transmembrane region" description="Helical" evidence="8">
    <location>
        <begin position="59"/>
        <end position="78"/>
    </location>
</feature>
<evidence type="ECO:0000256" key="8">
    <source>
        <dbReference type="SAM" id="Phobius"/>
    </source>
</evidence>
<feature type="transmembrane region" description="Helical" evidence="8">
    <location>
        <begin position="32"/>
        <end position="53"/>
    </location>
</feature>
<dbReference type="OrthoDB" id="21828at2"/>
<dbReference type="GeneID" id="90837507"/>
<dbReference type="Proteomes" id="UP001387110">
    <property type="component" value="Unassembled WGS sequence"/>
</dbReference>
<name>A0A0V8GF93_9BACL</name>
<keyword evidence="4 7" id="KW-0812">Transmembrane</keyword>
<dbReference type="EMBL" id="LNQL01000003">
    <property type="protein sequence ID" value="KSU48923.1"/>
    <property type="molecule type" value="Genomic_DNA"/>
</dbReference>
<dbReference type="InterPro" id="IPR037185">
    <property type="entry name" value="EmrE-like"/>
</dbReference>
<evidence type="ECO:0000256" key="3">
    <source>
        <dbReference type="ARBA" id="ARBA00022475"/>
    </source>
</evidence>
<keyword evidence="3" id="KW-1003">Cell membrane</keyword>
<keyword evidence="6 8" id="KW-0472">Membrane</keyword>
<comment type="subcellular location">
    <subcellularLocation>
        <location evidence="1 7">Cell membrane</location>
        <topology evidence="1 7">Multi-pass membrane protein</topology>
    </subcellularLocation>
</comment>
<keyword evidence="5 8" id="KW-1133">Transmembrane helix</keyword>
<comment type="caution">
    <text evidence="9">The sequence shown here is derived from an EMBL/GenBank/DDBJ whole genome shotgun (WGS) entry which is preliminary data.</text>
</comment>
<proteinExistence type="inferred from homology"/>
<keyword evidence="14" id="KW-1185">Reference proteome</keyword>
<dbReference type="PANTHER" id="PTHR30561:SF0">
    <property type="entry name" value="GUANIDINIUM EXPORTER"/>
    <property type="match status" value="1"/>
</dbReference>
<dbReference type="Proteomes" id="UP000053797">
    <property type="component" value="Unassembled WGS sequence"/>
</dbReference>
<feature type="transmembrane region" description="Helical" evidence="8">
    <location>
        <begin position="6"/>
        <end position="23"/>
    </location>
</feature>
<evidence type="ECO:0000256" key="6">
    <source>
        <dbReference type="ARBA" id="ARBA00023136"/>
    </source>
</evidence>
<comment type="similarity">
    <text evidence="7">Belongs to the drug/metabolite transporter (DMT) superfamily. Small multidrug resistance (SMR) (TC 2.A.7.1) family.</text>
</comment>
<evidence type="ECO:0000256" key="1">
    <source>
        <dbReference type="ARBA" id="ARBA00004651"/>
    </source>
</evidence>
<reference evidence="11 14" key="3">
    <citation type="submission" date="2023-12" db="EMBL/GenBank/DDBJ databases">
        <authorList>
            <person name="Easwaran N."/>
            <person name="Lazarus H.P.S."/>
        </authorList>
    </citation>
    <scope>NUCLEOTIDE SEQUENCE [LARGE SCALE GENOMIC DNA]</scope>
    <source>
        <strain evidence="11 14">VIT-2023</strain>
    </source>
</reference>
<accession>A0A0V8GF93</accession>
<evidence type="ECO:0000313" key="11">
    <source>
        <dbReference type="EMBL" id="MEI4462950.1"/>
    </source>
</evidence>
<dbReference type="GO" id="GO:0022857">
    <property type="term" value="F:transmembrane transporter activity"/>
    <property type="evidence" value="ECO:0007669"/>
    <property type="project" value="InterPro"/>
</dbReference>
<evidence type="ECO:0000313" key="12">
    <source>
        <dbReference type="Proteomes" id="UP000053797"/>
    </source>
</evidence>
<reference evidence="9 12" key="1">
    <citation type="journal article" date="2015" name="Int. J. Syst. Evol. Microbiol.">
        <title>Exiguobacterium enclense sp. nov., isolated from sediment.</title>
        <authorList>
            <person name="Dastager S.G."/>
            <person name="Mawlankar R."/>
            <person name="Sonalkar V.V."/>
            <person name="Thorat M.N."/>
            <person name="Mual P."/>
            <person name="Verma A."/>
            <person name="Krishnamurthi S."/>
            <person name="Tang S.K."/>
            <person name="Li W.J."/>
        </authorList>
    </citation>
    <scope>NUCLEOTIDE SEQUENCE [LARGE SCALE GENOMIC DNA]</scope>
    <source>
        <strain evidence="9 12">NIO-1109</strain>
    </source>
</reference>
<dbReference type="EMBL" id="JBAWKY010000003">
    <property type="protein sequence ID" value="MEI4462950.1"/>
    <property type="molecule type" value="Genomic_DNA"/>
</dbReference>
<dbReference type="AlphaFoldDB" id="A0A0V8GF93"/>
<dbReference type="Gene3D" id="1.10.3730.20">
    <property type="match status" value="1"/>
</dbReference>
<dbReference type="InterPro" id="IPR000390">
    <property type="entry name" value="Small_drug/metabolite_transptr"/>
</dbReference>
<dbReference type="GO" id="GO:0005886">
    <property type="term" value="C:plasma membrane"/>
    <property type="evidence" value="ECO:0007669"/>
    <property type="project" value="UniProtKB-SubCell"/>
</dbReference>
<reference evidence="10 13" key="2">
    <citation type="journal article" date="2016" name="Front. Microbiol.">
        <title>Genomic Resource of Rice Seed Associated Bacteria.</title>
        <authorList>
            <person name="Midha S."/>
            <person name="Bansal K."/>
            <person name="Sharma S."/>
            <person name="Kumar N."/>
            <person name="Patil P.P."/>
            <person name="Chaudhry V."/>
            <person name="Patil P.B."/>
        </authorList>
    </citation>
    <scope>NUCLEOTIDE SEQUENCE [LARGE SCALE GENOMIC DNA]</scope>
    <source>
        <strain evidence="10 13">RSA11</strain>
    </source>
</reference>
<dbReference type="PANTHER" id="PTHR30561">
    <property type="entry name" value="SMR FAMILY PROTON-DEPENDENT DRUG EFFLUX TRANSPORTER SUGE"/>
    <property type="match status" value="1"/>
</dbReference>
<evidence type="ECO:0000256" key="5">
    <source>
        <dbReference type="ARBA" id="ARBA00022989"/>
    </source>
</evidence>
<gene>
    <name evidence="9" type="ORF">AS033_11395</name>
    <name evidence="10" type="ORF">RSA11_15230</name>
    <name evidence="11" type="ORF">SZL87_10980</name>
</gene>
<sequence>MSWIYLIIAGIFEMFGVVLINTFNQNKNAKNLLLMGTGFGLSFLFLTLAMNGLPMGTAYAVWTGIGAAGGAILSMVLYNESKDWKRLVCIGLVLSATIGLKLVGE</sequence>
<protein>
    <submittedName>
        <fullName evidence="9 11">Transporter</fullName>
    </submittedName>
</protein>
<dbReference type="InterPro" id="IPR045324">
    <property type="entry name" value="Small_multidrug_res"/>
</dbReference>
<dbReference type="SUPFAM" id="SSF103481">
    <property type="entry name" value="Multidrug resistance efflux transporter EmrE"/>
    <property type="match status" value="1"/>
</dbReference>
<evidence type="ECO:0000313" key="14">
    <source>
        <dbReference type="Proteomes" id="UP001387110"/>
    </source>
</evidence>
<keyword evidence="2" id="KW-0813">Transport</keyword>
<dbReference type="EMBL" id="LDQV01000037">
    <property type="protein sequence ID" value="KTR25465.1"/>
    <property type="molecule type" value="Genomic_DNA"/>
</dbReference>
<evidence type="ECO:0000256" key="2">
    <source>
        <dbReference type="ARBA" id="ARBA00022448"/>
    </source>
</evidence>
<evidence type="ECO:0000256" key="4">
    <source>
        <dbReference type="ARBA" id="ARBA00022692"/>
    </source>
</evidence>
<evidence type="ECO:0000313" key="9">
    <source>
        <dbReference type="EMBL" id="KSU48923.1"/>
    </source>
</evidence>
<dbReference type="RefSeq" id="WP_023467016.1">
    <property type="nucleotide sequence ID" value="NZ_FMYN01000003.1"/>
</dbReference>
<dbReference type="FunFam" id="1.10.3730.20:FF:000001">
    <property type="entry name" value="Quaternary ammonium compound resistance transporter SugE"/>
    <property type="match status" value="1"/>
</dbReference>
<dbReference type="Proteomes" id="UP000072605">
    <property type="component" value="Unassembled WGS sequence"/>
</dbReference>